<dbReference type="EMBL" id="JAMQOL010000003">
    <property type="protein sequence ID" value="MCM4076472.1"/>
    <property type="molecule type" value="Genomic_DNA"/>
</dbReference>
<gene>
    <name evidence="5" type="ORF">LXN57_02710</name>
</gene>
<feature type="repeat" description="WD" evidence="3">
    <location>
        <begin position="961"/>
        <end position="1002"/>
    </location>
</feature>
<sequence length="1047" mass="115448">MGAGGETLGTGFVAFDGGYVVTCWHVIDEVAEVFVQLEGDQRRAPAEVRRDLSHPEADIAVLRVPHCAHQQPVALALTWSAKEETWSYGYQYQAHVSSGYPVTGRISGDTVRDGHQFIVIADTDVQRGMSGAPLLDMASGRVVGVVHARLGNRGVALAVPIKAVSAHWPELRNRLARSADQVHGRVSALFEAMGYGVRSNPPELSGGFPSFAAEIAVGPVRVCAIALILGSDHEDTDVQRALYVTGSLLAERRYDKGFVVTDSGEYGSLQALASAQQITLLTVPELERTLIDFGRYLDAVVHDFENFGQQDGGGLHPVIDHFRWCDLHRYYIDLRAVDLLTGRHLASSTEALHEFLTKPEMSLLSVLGDYGTGKTSLCLQITYELADMCLRGEAGGRVPIFVPLRNFDKRQGIRRLIMDALADYGVHASDYRAFDLMLRAGRILVILDGFDEAADGLDRREVAQLFGQVSQLVVGNAKIVLTCRSHYFRSEDQSIETLTTEAMTPLMREIREHRGFGVMELLKLDEAQVLELMSRRSSDYMQRWVHMNTVYNLADLARTPILLNIILSSYEKLISQVSTAPIDSARLYEMYTKFWLERDDERSDITSLERLKFAQSLAWRMYTTDRLMIPYEELTAAVDEFFSGSYARDIQRFNRLDTNVRTCSFLARDRFGNLMFAHKSFMEFFVAKLLASNIGDWPGLDFGSRVVPYEIGDFVKQLVSANDVVSIKELALDRGNTDIVRGLCMDVLIGLGDTVRDEPLVFAIVVTEGGALVTANADGTATVLSGDLTIEGTLSGHDDWVRQVAVSPDGRSVVTCGWDGRVVLWALPGFARRGEYRLPERVNSVCFDRHSELLVCAGYDSAISVLSTATMAPLFELTGHGGGVNAVIASPVDDLIISAGLDKTLRVWSPENPSAKPAVVHLDEPVTRLAFARDGRFFASGSWAGEVTVWDARTLRSLWSSRKHANQIGAVGFSPDSEVLASSSDDRTVKIWRVADGALINSMDHSDFVTAVCFGRGADVFYCGGYDSQVHLYDVATWTSTKVVSLK</sequence>
<keyword evidence="6" id="KW-1185">Reference proteome</keyword>
<comment type="caution">
    <text evidence="5">The sequence shown here is derived from an EMBL/GenBank/DDBJ whole genome shotgun (WGS) entry which is preliminary data.</text>
</comment>
<dbReference type="Pfam" id="PF05729">
    <property type="entry name" value="NACHT"/>
    <property type="match status" value="1"/>
</dbReference>
<dbReference type="PROSITE" id="PS50082">
    <property type="entry name" value="WD_REPEATS_2"/>
    <property type="match status" value="4"/>
</dbReference>
<feature type="repeat" description="WD" evidence="3">
    <location>
        <begin position="794"/>
        <end position="825"/>
    </location>
</feature>
<dbReference type="Gene3D" id="2.130.10.10">
    <property type="entry name" value="YVTN repeat-like/Quinoprotein amine dehydrogenase"/>
    <property type="match status" value="2"/>
</dbReference>
<dbReference type="InterPro" id="IPR007111">
    <property type="entry name" value="NACHT_NTPase"/>
</dbReference>
<dbReference type="RefSeq" id="WP_251796378.1">
    <property type="nucleotide sequence ID" value="NZ_JAMQOL010000003.1"/>
</dbReference>
<evidence type="ECO:0000256" key="1">
    <source>
        <dbReference type="ARBA" id="ARBA00022574"/>
    </source>
</evidence>
<dbReference type="PROSITE" id="PS50294">
    <property type="entry name" value="WD_REPEATS_REGION"/>
    <property type="match status" value="3"/>
</dbReference>
<dbReference type="InterPro" id="IPR009003">
    <property type="entry name" value="Peptidase_S1_PA"/>
</dbReference>
<keyword evidence="1 3" id="KW-0853">WD repeat</keyword>
<dbReference type="InterPro" id="IPR015943">
    <property type="entry name" value="WD40/YVTN_repeat-like_dom_sf"/>
</dbReference>
<dbReference type="Pfam" id="PF13365">
    <property type="entry name" value="Trypsin_2"/>
    <property type="match status" value="1"/>
</dbReference>
<dbReference type="InterPro" id="IPR011047">
    <property type="entry name" value="Quinoprotein_ADH-like_sf"/>
</dbReference>
<dbReference type="Gene3D" id="3.40.50.300">
    <property type="entry name" value="P-loop containing nucleotide triphosphate hydrolases"/>
    <property type="match status" value="1"/>
</dbReference>
<feature type="domain" description="NACHT" evidence="4">
    <location>
        <begin position="362"/>
        <end position="485"/>
    </location>
</feature>
<keyword evidence="2" id="KW-0677">Repeat</keyword>
<evidence type="ECO:0000259" key="4">
    <source>
        <dbReference type="PROSITE" id="PS50837"/>
    </source>
</evidence>
<evidence type="ECO:0000313" key="6">
    <source>
        <dbReference type="Proteomes" id="UP001523216"/>
    </source>
</evidence>
<reference evidence="5 6" key="1">
    <citation type="submission" date="2022-06" db="EMBL/GenBank/DDBJ databases">
        <title>Actinoplanes abujensis sp. nov., isolated from Nigerian arid soil.</title>
        <authorList>
            <person name="Ding P."/>
        </authorList>
    </citation>
    <scope>NUCLEOTIDE SEQUENCE [LARGE SCALE GENOMIC DNA]</scope>
    <source>
        <strain evidence="6">TRM88002</strain>
    </source>
</reference>
<proteinExistence type="predicted"/>
<evidence type="ECO:0000256" key="3">
    <source>
        <dbReference type="PROSITE-ProRule" id="PRU00221"/>
    </source>
</evidence>
<dbReference type="InterPro" id="IPR050505">
    <property type="entry name" value="WDR55/POC1"/>
</dbReference>
<evidence type="ECO:0000313" key="5">
    <source>
        <dbReference type="EMBL" id="MCM4076472.1"/>
    </source>
</evidence>
<dbReference type="Pfam" id="PF00400">
    <property type="entry name" value="WD40"/>
    <property type="match status" value="5"/>
</dbReference>
<accession>A0ABT0XTG2</accession>
<feature type="repeat" description="WD" evidence="3">
    <location>
        <begin position="877"/>
        <end position="909"/>
    </location>
</feature>
<dbReference type="SUPFAM" id="SSF50998">
    <property type="entry name" value="Quinoprotein alcohol dehydrogenase-like"/>
    <property type="match status" value="1"/>
</dbReference>
<dbReference type="Proteomes" id="UP001523216">
    <property type="component" value="Unassembled WGS sequence"/>
</dbReference>
<dbReference type="InterPro" id="IPR001680">
    <property type="entry name" value="WD40_rpt"/>
</dbReference>
<dbReference type="PANTHER" id="PTHR44019:SF8">
    <property type="entry name" value="POC1 CENTRIOLAR PROTEIN HOMOLOG"/>
    <property type="match status" value="1"/>
</dbReference>
<dbReference type="SUPFAM" id="SSF50494">
    <property type="entry name" value="Trypsin-like serine proteases"/>
    <property type="match status" value="1"/>
</dbReference>
<dbReference type="PROSITE" id="PS50837">
    <property type="entry name" value="NACHT"/>
    <property type="match status" value="1"/>
</dbReference>
<organism evidence="5 6">
    <name type="scientific">Paractinoplanes hotanensis</name>
    <dbReference type="NCBI Taxonomy" id="2906497"/>
    <lineage>
        <taxon>Bacteria</taxon>
        <taxon>Bacillati</taxon>
        <taxon>Actinomycetota</taxon>
        <taxon>Actinomycetes</taxon>
        <taxon>Micromonosporales</taxon>
        <taxon>Micromonosporaceae</taxon>
        <taxon>Paractinoplanes</taxon>
    </lineage>
</organism>
<dbReference type="CDD" id="cd00200">
    <property type="entry name" value="WD40"/>
    <property type="match status" value="1"/>
</dbReference>
<dbReference type="SUPFAM" id="SSF52540">
    <property type="entry name" value="P-loop containing nucleoside triphosphate hydrolases"/>
    <property type="match status" value="1"/>
</dbReference>
<dbReference type="InterPro" id="IPR043504">
    <property type="entry name" value="Peptidase_S1_PA_chymotrypsin"/>
</dbReference>
<dbReference type="PANTHER" id="PTHR44019">
    <property type="entry name" value="WD REPEAT-CONTAINING PROTEIN 55"/>
    <property type="match status" value="1"/>
</dbReference>
<feature type="repeat" description="WD" evidence="3">
    <location>
        <begin position="919"/>
        <end position="960"/>
    </location>
</feature>
<evidence type="ECO:0000256" key="2">
    <source>
        <dbReference type="ARBA" id="ARBA00022737"/>
    </source>
</evidence>
<protein>
    <submittedName>
        <fullName evidence="5">Trypsin-like peptidase domain-containing protein</fullName>
    </submittedName>
</protein>
<dbReference type="SMART" id="SM00320">
    <property type="entry name" value="WD40"/>
    <property type="match status" value="6"/>
</dbReference>
<name>A0ABT0XTG2_9ACTN</name>
<dbReference type="Gene3D" id="2.40.10.10">
    <property type="entry name" value="Trypsin-like serine proteases"/>
    <property type="match status" value="2"/>
</dbReference>
<dbReference type="InterPro" id="IPR027417">
    <property type="entry name" value="P-loop_NTPase"/>
</dbReference>